<proteinExistence type="predicted"/>
<reference evidence="1" key="1">
    <citation type="submission" date="2014-08" db="EMBL/GenBank/DDBJ databases">
        <authorList>
            <person name="Sharma Rahul"/>
            <person name="Thines Marco"/>
        </authorList>
    </citation>
    <scope>NUCLEOTIDE SEQUENCE</scope>
</reference>
<dbReference type="AlphaFoldDB" id="A0A0F7SGV5"/>
<dbReference type="SUPFAM" id="SSF69047">
    <property type="entry name" value="Hypothetical protein YjbJ"/>
    <property type="match status" value="1"/>
</dbReference>
<organism evidence="1">
    <name type="scientific">Phaffia rhodozyma</name>
    <name type="common">Yeast</name>
    <name type="synonym">Xanthophyllomyces dendrorhous</name>
    <dbReference type="NCBI Taxonomy" id="264483"/>
    <lineage>
        <taxon>Eukaryota</taxon>
        <taxon>Fungi</taxon>
        <taxon>Dikarya</taxon>
        <taxon>Basidiomycota</taxon>
        <taxon>Agaricomycotina</taxon>
        <taxon>Tremellomycetes</taxon>
        <taxon>Cystofilobasidiales</taxon>
        <taxon>Mrakiaceae</taxon>
        <taxon>Phaffia</taxon>
    </lineage>
</organism>
<name>A0A0F7SGV5_PHARH</name>
<dbReference type="PANTHER" id="PTHR40460">
    <property type="entry name" value="CHROMOSOME 1, WHOLE GENOME SHOTGUN SEQUENCE"/>
    <property type="match status" value="1"/>
</dbReference>
<protein>
    <submittedName>
        <fullName evidence="1">CsbD-like</fullName>
    </submittedName>
</protein>
<evidence type="ECO:0000313" key="1">
    <source>
        <dbReference type="EMBL" id="CDZ96564.1"/>
    </source>
</evidence>
<accession>A0A0F7SGV5</accession>
<dbReference type="InterPro" id="IPR036629">
    <property type="entry name" value="YjbJ_sf"/>
</dbReference>
<dbReference type="PANTHER" id="PTHR40460:SF1">
    <property type="entry name" value="CSBD-LIKE DOMAIN-CONTAINING PROTEIN"/>
    <property type="match status" value="1"/>
</dbReference>
<sequence>MSPTEPSQLNAQITSTQGVIYETIGNVTGSSAWKENGKNLQENGKKELEAAKAKQHVDAVWDQAAGKLKSGWGIIAGDQDKQTEGNLQNERGNLEEAQSKGEILPAGGSETIKGKLETAAGIITGDQERQNAGNVRVQKAELQGNI</sequence>
<dbReference type="EMBL" id="LN483144">
    <property type="protein sequence ID" value="CDZ96564.1"/>
    <property type="molecule type" value="Genomic_DNA"/>
</dbReference>